<comment type="caution">
    <text evidence="1">The sequence shown here is derived from an EMBL/GenBank/DDBJ whole genome shotgun (WGS) entry which is preliminary data.</text>
</comment>
<dbReference type="Proteomes" id="UP000216624">
    <property type="component" value="Unassembled WGS sequence"/>
</dbReference>
<sequence>MLSAQPRKSIIELAEDSGLFDINASDLVFEASANGICYYDFVLSCRRCPASEGNGKMLYLAKFDERVNLEVFETAHIPQELFDDGLPQHDLGLMTLGVLVWKHVIAKSKVLCLVRNMDGDNTQPLEALKRATYKFSVNHHVQTMVPRRMSVSSGSSFGSNHSYYSEGMRMRILLCQSRNQVEHIPAQAVRETKALLNPSSNPILCLCFPIV</sequence>
<keyword evidence="2" id="KW-1185">Reference proteome</keyword>
<accession>A0A261BA32</accession>
<proteinExistence type="predicted"/>
<dbReference type="KEGG" id="crq:GCK72_024127"/>
<dbReference type="eggNOG" id="ENOG502SPBX">
    <property type="taxonomic scope" value="Eukaryota"/>
</dbReference>
<protein>
    <submittedName>
        <fullName evidence="1">Uncharacterized protein</fullName>
    </submittedName>
</protein>
<reference evidence="1" key="1">
    <citation type="submission" date="2017-08" db="EMBL/GenBank/DDBJ databases">
        <authorList>
            <person name="de Groot N.N."/>
        </authorList>
    </citation>
    <scope>NUCLEOTIDE SEQUENCE [LARGE SCALE GENOMIC DNA]</scope>
    <source>
        <strain evidence="1">PX439</strain>
    </source>
</reference>
<dbReference type="EMBL" id="NMWX01000001">
    <property type="protein sequence ID" value="OZG07171.1"/>
    <property type="molecule type" value="Genomic_DNA"/>
</dbReference>
<feature type="non-terminal residue" evidence="1">
    <location>
        <position position="1"/>
    </location>
</feature>
<name>A0A261BA32_CAERE</name>
<dbReference type="HOGENOM" id="CLU_1305849_0_0_1"/>
<dbReference type="OrthoDB" id="5781391at2759"/>
<organism evidence="1 2">
    <name type="scientific">Caenorhabditis remanei</name>
    <name type="common">Caenorhabditis vulgaris</name>
    <dbReference type="NCBI Taxonomy" id="31234"/>
    <lineage>
        <taxon>Eukaryota</taxon>
        <taxon>Metazoa</taxon>
        <taxon>Ecdysozoa</taxon>
        <taxon>Nematoda</taxon>
        <taxon>Chromadorea</taxon>
        <taxon>Rhabditida</taxon>
        <taxon>Rhabditina</taxon>
        <taxon>Rhabditomorpha</taxon>
        <taxon>Rhabditoidea</taxon>
        <taxon>Rhabditidae</taxon>
        <taxon>Peloderinae</taxon>
        <taxon>Caenorhabditis</taxon>
    </lineage>
</organism>
<dbReference type="OMA" id="VFETAHI"/>
<evidence type="ECO:0000313" key="1">
    <source>
        <dbReference type="EMBL" id="OZG07171.1"/>
    </source>
</evidence>
<gene>
    <name evidence="1" type="ORF">FL82_00868</name>
</gene>
<evidence type="ECO:0000313" key="2">
    <source>
        <dbReference type="Proteomes" id="UP000216624"/>
    </source>
</evidence>
<dbReference type="CTD" id="9822304"/>